<dbReference type="PANTHER" id="PTHR42749:SF1">
    <property type="entry name" value="CELL SHAPE-DETERMINING PROTEIN MREB"/>
    <property type="match status" value="1"/>
</dbReference>
<dbReference type="RefSeq" id="WP_066670950.1">
    <property type="nucleotide sequence ID" value="NZ_LYVF01000192.1"/>
</dbReference>
<organism evidence="7 8">
    <name type="scientific">Desulfotomaculum copahuensis</name>
    <dbReference type="NCBI Taxonomy" id="1838280"/>
    <lineage>
        <taxon>Bacteria</taxon>
        <taxon>Bacillati</taxon>
        <taxon>Bacillota</taxon>
        <taxon>Clostridia</taxon>
        <taxon>Eubacteriales</taxon>
        <taxon>Desulfotomaculaceae</taxon>
        <taxon>Desulfotomaculum</taxon>
    </lineage>
</organism>
<name>A0A1B7LBB2_9FIRM</name>
<dbReference type="GO" id="GO:0008360">
    <property type="term" value="P:regulation of cell shape"/>
    <property type="evidence" value="ECO:0007669"/>
    <property type="project" value="UniProtKB-UniRule"/>
</dbReference>
<evidence type="ECO:0000313" key="8">
    <source>
        <dbReference type="Proteomes" id="UP000078532"/>
    </source>
</evidence>
<dbReference type="Pfam" id="PF06723">
    <property type="entry name" value="MreB_Mbl"/>
    <property type="match status" value="1"/>
</dbReference>
<evidence type="ECO:0000256" key="3">
    <source>
        <dbReference type="ARBA" id="ARBA00022840"/>
    </source>
</evidence>
<keyword evidence="3 6" id="KW-0067">ATP-binding</keyword>
<dbReference type="PANTHER" id="PTHR42749">
    <property type="entry name" value="CELL SHAPE-DETERMINING PROTEIN MREB"/>
    <property type="match status" value="1"/>
</dbReference>
<gene>
    <name evidence="6" type="primary">mreB</name>
    <name evidence="7" type="ORF">A6M21_15195</name>
</gene>
<evidence type="ECO:0000313" key="7">
    <source>
        <dbReference type="EMBL" id="OAT79791.1"/>
    </source>
</evidence>
<feature type="binding site" evidence="6">
    <location>
        <begin position="206"/>
        <end position="209"/>
    </location>
    <ligand>
        <name>ATP</name>
        <dbReference type="ChEBI" id="CHEBI:30616"/>
    </ligand>
</feature>
<dbReference type="SUPFAM" id="SSF53067">
    <property type="entry name" value="Actin-like ATPase domain"/>
    <property type="match status" value="2"/>
</dbReference>
<dbReference type="InterPro" id="IPR056546">
    <property type="entry name" value="MreB_MamK-like"/>
</dbReference>
<evidence type="ECO:0000256" key="1">
    <source>
        <dbReference type="ARBA" id="ARBA00022490"/>
    </source>
</evidence>
<dbReference type="Gene3D" id="3.30.420.40">
    <property type="match status" value="2"/>
</dbReference>
<protein>
    <recommendedName>
        <fullName evidence="6">Cell shape-determining protein MreB</fullName>
    </recommendedName>
</protein>
<evidence type="ECO:0000256" key="4">
    <source>
        <dbReference type="ARBA" id="ARBA00022960"/>
    </source>
</evidence>
<evidence type="ECO:0000256" key="5">
    <source>
        <dbReference type="ARBA" id="ARBA00023458"/>
    </source>
</evidence>
<feature type="binding site" evidence="6">
    <location>
        <begin position="158"/>
        <end position="160"/>
    </location>
    <ligand>
        <name>ATP</name>
        <dbReference type="ChEBI" id="CHEBI:30616"/>
    </ligand>
</feature>
<dbReference type="Proteomes" id="UP000078532">
    <property type="component" value="Unassembled WGS sequence"/>
</dbReference>
<sequence length="347" mass="36571">MLGLTTDIGIDLGTANVLVYVKGRGIVLREPSVVALNKETGRVIAVGAEARRMLGRTPGNIVATRPLRDGVIADYDVTEKMLRHFIGKACGHKLFFRPRVMVCIPSGVTGVEERAVKQAAVQAGARQAHVIEEPLAAALGAGLDISEPTATMVVDIGGGTADVAVLSLGGVVYSISLRVGGDKFDESIVRFVRREFNLAVGERSGEEIKMEIGDACPDTGEERSMEIRGRDLLSGLPRAITITSGQVYAAIKENLDAVVGAVKEVLEHTPPELSADIVDKGIVMTGGGSLLRGIDTLISRATGVPVYVAEDALSCVAMGTGRALAMLNVLSSNSPRRRPPVSLKKIV</sequence>
<keyword evidence="8" id="KW-1185">Reference proteome</keyword>
<evidence type="ECO:0000256" key="6">
    <source>
        <dbReference type="HAMAP-Rule" id="MF_02207"/>
    </source>
</evidence>
<comment type="subunit">
    <text evidence="6">Forms polymers.</text>
</comment>
<dbReference type="GO" id="GO:0005737">
    <property type="term" value="C:cytoplasm"/>
    <property type="evidence" value="ECO:0007669"/>
    <property type="project" value="UniProtKB-SubCell"/>
</dbReference>
<dbReference type="STRING" id="1838280.A6M21_15195"/>
<reference evidence="7 8" key="1">
    <citation type="submission" date="2016-04" db="EMBL/GenBank/DDBJ databases">
        <authorList>
            <person name="Evans L.H."/>
            <person name="Alamgir A."/>
            <person name="Owens N."/>
            <person name="Weber N.D."/>
            <person name="Virtaneva K."/>
            <person name="Barbian K."/>
            <person name="Babar A."/>
            <person name="Rosenke K."/>
        </authorList>
    </citation>
    <scope>NUCLEOTIDE SEQUENCE [LARGE SCALE GENOMIC DNA]</scope>
    <source>
        <strain evidence="7 8">LMa1</strain>
    </source>
</reference>
<dbReference type="GO" id="GO:0000902">
    <property type="term" value="P:cell morphogenesis"/>
    <property type="evidence" value="ECO:0007669"/>
    <property type="project" value="InterPro"/>
</dbReference>
<dbReference type="OrthoDB" id="9768127at2"/>
<dbReference type="InterPro" id="IPR043129">
    <property type="entry name" value="ATPase_NBD"/>
</dbReference>
<feature type="binding site" evidence="6">
    <location>
        <begin position="287"/>
        <end position="290"/>
    </location>
    <ligand>
        <name>ATP</name>
        <dbReference type="ChEBI" id="CHEBI:30616"/>
    </ligand>
</feature>
<keyword evidence="2 6" id="KW-0547">Nucleotide-binding</keyword>
<evidence type="ECO:0000256" key="2">
    <source>
        <dbReference type="ARBA" id="ARBA00022741"/>
    </source>
</evidence>
<dbReference type="PRINTS" id="PR01652">
    <property type="entry name" value="SHAPEPROTEIN"/>
</dbReference>
<feature type="binding site" evidence="6">
    <location>
        <begin position="14"/>
        <end position="16"/>
    </location>
    <ligand>
        <name>ATP</name>
        <dbReference type="ChEBI" id="CHEBI:30616"/>
    </ligand>
</feature>
<comment type="caution">
    <text evidence="7">The sequence shown here is derived from an EMBL/GenBank/DDBJ whole genome shotgun (WGS) entry which is preliminary data.</text>
</comment>
<dbReference type="NCBIfam" id="NF010539">
    <property type="entry name" value="PRK13927.1"/>
    <property type="match status" value="1"/>
</dbReference>
<comment type="function">
    <text evidence="6">Forms membrane-associated dynamic filaments that are essential for cell shape determination. Acts by regulating cell wall synthesis and cell elongation, and thus cell shape. A feedback loop between cell geometry and MreB localization may maintain elongated cell shape by targeting cell wall growth to regions of negative cell wall curvature.</text>
</comment>
<dbReference type="AlphaFoldDB" id="A0A1B7LBB2"/>
<comment type="subcellular location">
    <subcellularLocation>
        <location evidence="6">Cytoplasm</location>
    </subcellularLocation>
    <text evidence="6">Membrane-associated.</text>
</comment>
<keyword evidence="4 6" id="KW-0133">Cell shape</keyword>
<dbReference type="CDD" id="cd10225">
    <property type="entry name" value="ASKHA_NBD_MreB-like"/>
    <property type="match status" value="1"/>
</dbReference>
<dbReference type="EMBL" id="LYVF01000192">
    <property type="protein sequence ID" value="OAT79791.1"/>
    <property type="molecule type" value="Genomic_DNA"/>
</dbReference>
<keyword evidence="1 6" id="KW-0963">Cytoplasm</keyword>
<dbReference type="InterPro" id="IPR004753">
    <property type="entry name" value="MreB"/>
</dbReference>
<dbReference type="HAMAP" id="MF_02207">
    <property type="entry name" value="MreB"/>
    <property type="match status" value="1"/>
</dbReference>
<proteinExistence type="inferred from homology"/>
<dbReference type="NCBIfam" id="TIGR00904">
    <property type="entry name" value="mreB"/>
    <property type="match status" value="1"/>
</dbReference>
<dbReference type="GO" id="GO:0005524">
    <property type="term" value="F:ATP binding"/>
    <property type="evidence" value="ECO:0007669"/>
    <property type="project" value="UniProtKB-KW"/>
</dbReference>
<comment type="similarity">
    <text evidence="5 6">Belongs to the FtsA/MreB family.</text>
</comment>
<accession>A0A1B7LBB2</accession>